<feature type="compositionally biased region" description="Basic residues" evidence="1">
    <location>
        <begin position="129"/>
        <end position="145"/>
    </location>
</feature>
<feature type="region of interest" description="Disordered" evidence="1">
    <location>
        <begin position="104"/>
        <end position="145"/>
    </location>
</feature>
<name>A0A6C0E0Z8_9ZZZZ</name>
<proteinExistence type="predicted"/>
<sequence>MPIVRMRNKYDSATTALWEDEAIMAHILSKSNNFAEFRNLMLEYLRTGLSAKDRYDYTHYLTEDNQEILTHKQEKEEQFFEKVDSMPYFSDYSKLMLSLGLPNWAEDHMPSQQPPSNPVQHPSKIPILQHKKGGKTTRKNRNTRK</sequence>
<protein>
    <submittedName>
        <fullName evidence="2">Uncharacterized protein</fullName>
    </submittedName>
</protein>
<dbReference type="EMBL" id="MN739720">
    <property type="protein sequence ID" value="QHT22806.1"/>
    <property type="molecule type" value="Genomic_DNA"/>
</dbReference>
<evidence type="ECO:0000256" key="1">
    <source>
        <dbReference type="SAM" id="MobiDB-lite"/>
    </source>
</evidence>
<accession>A0A6C0E0Z8</accession>
<dbReference type="AlphaFoldDB" id="A0A6C0E0Z8"/>
<evidence type="ECO:0000313" key="2">
    <source>
        <dbReference type="EMBL" id="QHT22806.1"/>
    </source>
</evidence>
<organism evidence="2">
    <name type="scientific">viral metagenome</name>
    <dbReference type="NCBI Taxonomy" id="1070528"/>
    <lineage>
        <taxon>unclassified sequences</taxon>
        <taxon>metagenomes</taxon>
        <taxon>organismal metagenomes</taxon>
    </lineage>
</organism>
<reference evidence="2" key="1">
    <citation type="journal article" date="2020" name="Nature">
        <title>Giant virus diversity and host interactions through global metagenomics.</title>
        <authorList>
            <person name="Schulz F."/>
            <person name="Roux S."/>
            <person name="Paez-Espino D."/>
            <person name="Jungbluth S."/>
            <person name="Walsh D.A."/>
            <person name="Denef V.J."/>
            <person name="McMahon K.D."/>
            <person name="Konstantinidis K.T."/>
            <person name="Eloe-Fadrosh E.A."/>
            <person name="Kyrpides N.C."/>
            <person name="Woyke T."/>
        </authorList>
    </citation>
    <scope>NUCLEOTIDE SEQUENCE</scope>
    <source>
        <strain evidence="2">GVMAG-M-3300023179-114</strain>
    </source>
</reference>